<feature type="transmembrane region" description="Helical" evidence="4">
    <location>
        <begin position="185"/>
        <end position="203"/>
    </location>
</feature>
<dbReference type="RefSeq" id="WP_144890455.1">
    <property type="nucleotide sequence ID" value="NZ_VLKO01000003.1"/>
</dbReference>
<evidence type="ECO:0000256" key="1">
    <source>
        <dbReference type="ARBA" id="ARBA00023015"/>
    </source>
</evidence>
<proteinExistence type="predicted"/>
<dbReference type="InterPro" id="IPR018060">
    <property type="entry name" value="HTH_AraC"/>
</dbReference>
<feature type="transmembrane region" description="Helical" evidence="4">
    <location>
        <begin position="39"/>
        <end position="57"/>
    </location>
</feature>
<sequence>MLFTFGFYSSVLLISFTQGIVYSVLLLAKAIKTENKSNYWLSFFIFLCSLYIAPWMLGFAGWYDNQPYRDILFYTPFQHLLWIGPIIFFYTQSLLNPSFKFSKKEALHILPGLLYLIYIIAIWIYDKFIFGDYYFYENGMDKDFEEWYQKLGLLSMIVYFILSIRYYNVYKRLMFQVVSYADSVLFKWIQTYLIAFLVMLLLPLVFDGVEYFFPEMKSYQGSWWFYLSFSIVMYYIAITGYSNPTNATIPFKMSFFDKNPILLLENSSANELEISIDIQYDTVEEAVSPETAHWKSKIETLIQAEKLYQNPELTLTDLAKKLETNASVISKTINQGFQMNFNDYINNFRIEAVKISLSNGEHKKSTLLGIAFDCGFNSKATFNRAFKKNTSKTPKEFTKNLQILYLQHFKTLLS</sequence>
<dbReference type="Pfam" id="PF12833">
    <property type="entry name" value="HTH_18"/>
    <property type="match status" value="1"/>
</dbReference>
<dbReference type="InterPro" id="IPR018062">
    <property type="entry name" value="HTH_AraC-typ_CS"/>
</dbReference>
<dbReference type="PROSITE" id="PS00041">
    <property type="entry name" value="HTH_ARAC_FAMILY_1"/>
    <property type="match status" value="1"/>
</dbReference>
<name>A0ABY3FLS3_9FLAO</name>
<feature type="transmembrane region" description="Helical" evidence="4">
    <location>
        <begin position="6"/>
        <end position="27"/>
    </location>
</feature>
<gene>
    <name evidence="6" type="ORF">IQ05_00993</name>
</gene>
<dbReference type="PANTHER" id="PTHR43280:SF29">
    <property type="entry name" value="ARAC-FAMILY TRANSCRIPTIONAL REGULATOR"/>
    <property type="match status" value="1"/>
</dbReference>
<dbReference type="PANTHER" id="PTHR43280">
    <property type="entry name" value="ARAC-FAMILY TRANSCRIPTIONAL REGULATOR"/>
    <property type="match status" value="1"/>
</dbReference>
<feature type="transmembrane region" description="Helical" evidence="4">
    <location>
        <begin position="77"/>
        <end position="95"/>
    </location>
</feature>
<keyword evidence="2" id="KW-0238">DNA-binding</keyword>
<evidence type="ECO:0000313" key="7">
    <source>
        <dbReference type="Proteomes" id="UP000317519"/>
    </source>
</evidence>
<keyword evidence="4" id="KW-0812">Transmembrane</keyword>
<keyword evidence="4" id="KW-0472">Membrane</keyword>
<keyword evidence="3" id="KW-0804">Transcription</keyword>
<evidence type="ECO:0000313" key="6">
    <source>
        <dbReference type="EMBL" id="TWI01411.1"/>
    </source>
</evidence>
<dbReference type="Proteomes" id="UP000317519">
    <property type="component" value="Unassembled WGS sequence"/>
</dbReference>
<evidence type="ECO:0000256" key="3">
    <source>
        <dbReference type="ARBA" id="ARBA00023163"/>
    </source>
</evidence>
<comment type="caution">
    <text evidence="6">The sequence shown here is derived from an EMBL/GenBank/DDBJ whole genome shotgun (WGS) entry which is preliminary data.</text>
</comment>
<dbReference type="PROSITE" id="PS01124">
    <property type="entry name" value="HTH_ARAC_FAMILY_2"/>
    <property type="match status" value="1"/>
</dbReference>
<evidence type="ECO:0000256" key="4">
    <source>
        <dbReference type="SAM" id="Phobius"/>
    </source>
</evidence>
<protein>
    <submittedName>
        <fullName evidence="6">Helix-turn-helix protein</fullName>
    </submittedName>
</protein>
<feature type="transmembrane region" description="Helical" evidence="4">
    <location>
        <begin position="107"/>
        <end position="125"/>
    </location>
</feature>
<evidence type="ECO:0000256" key="2">
    <source>
        <dbReference type="ARBA" id="ARBA00023125"/>
    </source>
</evidence>
<dbReference type="SUPFAM" id="SSF46689">
    <property type="entry name" value="Homeodomain-like"/>
    <property type="match status" value="1"/>
</dbReference>
<keyword evidence="1" id="KW-0805">Transcription regulation</keyword>
<keyword evidence="7" id="KW-1185">Reference proteome</keyword>
<dbReference type="InterPro" id="IPR009057">
    <property type="entry name" value="Homeodomain-like_sf"/>
</dbReference>
<keyword evidence="4" id="KW-1133">Transmembrane helix</keyword>
<evidence type="ECO:0000259" key="5">
    <source>
        <dbReference type="PROSITE" id="PS01124"/>
    </source>
</evidence>
<feature type="domain" description="HTH araC/xylS-type" evidence="5">
    <location>
        <begin position="296"/>
        <end position="400"/>
    </location>
</feature>
<feature type="transmembrane region" description="Helical" evidence="4">
    <location>
        <begin position="147"/>
        <end position="164"/>
    </location>
</feature>
<dbReference type="Gene3D" id="1.10.10.60">
    <property type="entry name" value="Homeodomain-like"/>
    <property type="match status" value="2"/>
</dbReference>
<accession>A0ABY3FLS3</accession>
<reference evidence="6 7" key="1">
    <citation type="journal article" date="2015" name="Stand. Genomic Sci.">
        <title>Genomic Encyclopedia of Bacterial and Archaeal Type Strains, Phase III: the genomes of soil and plant-associated and newly described type strains.</title>
        <authorList>
            <person name="Whitman W.B."/>
            <person name="Woyke T."/>
            <person name="Klenk H.P."/>
            <person name="Zhou Y."/>
            <person name="Lilburn T.G."/>
            <person name="Beck B.J."/>
            <person name="De Vos P."/>
            <person name="Vandamme P."/>
            <person name="Eisen J.A."/>
            <person name="Garrity G."/>
            <person name="Hugenholtz P."/>
            <person name="Kyrpides N.C."/>
        </authorList>
    </citation>
    <scope>NUCLEOTIDE SEQUENCE [LARGE SCALE GENOMIC DNA]</scope>
    <source>
        <strain evidence="6 7">CGMCC 1.6847</strain>
    </source>
</reference>
<feature type="transmembrane region" description="Helical" evidence="4">
    <location>
        <begin position="223"/>
        <end position="243"/>
    </location>
</feature>
<dbReference type="EMBL" id="VLKO01000003">
    <property type="protein sequence ID" value="TWI01411.1"/>
    <property type="molecule type" value="Genomic_DNA"/>
</dbReference>
<organism evidence="6 7">
    <name type="scientific">Flavobacterium tiangeerense</name>
    <dbReference type="NCBI Taxonomy" id="459471"/>
    <lineage>
        <taxon>Bacteria</taxon>
        <taxon>Pseudomonadati</taxon>
        <taxon>Bacteroidota</taxon>
        <taxon>Flavobacteriia</taxon>
        <taxon>Flavobacteriales</taxon>
        <taxon>Flavobacteriaceae</taxon>
        <taxon>Flavobacterium</taxon>
    </lineage>
</organism>
<dbReference type="SMART" id="SM00342">
    <property type="entry name" value="HTH_ARAC"/>
    <property type="match status" value="1"/>
</dbReference>